<dbReference type="SUPFAM" id="SSF48208">
    <property type="entry name" value="Six-hairpin glycosidases"/>
    <property type="match status" value="1"/>
</dbReference>
<dbReference type="EMBL" id="JABXJJ020000018">
    <property type="protein sequence ID" value="MDI5970813.1"/>
    <property type="molecule type" value="Genomic_DNA"/>
</dbReference>
<dbReference type="GO" id="GO:0016798">
    <property type="term" value="F:hydrolase activity, acting on glycosyl bonds"/>
    <property type="evidence" value="ECO:0007669"/>
    <property type="project" value="UniProtKB-KW"/>
</dbReference>
<feature type="signal peptide" evidence="1">
    <location>
        <begin position="1"/>
        <end position="29"/>
    </location>
</feature>
<dbReference type="Gene3D" id="1.50.10.10">
    <property type="match status" value="1"/>
</dbReference>
<proteinExistence type="predicted"/>
<dbReference type="AlphaFoldDB" id="A0AA90K981"/>
<dbReference type="Pfam" id="PF17389">
    <property type="entry name" value="Bac_rhamnosid6H"/>
    <property type="match status" value="1"/>
</dbReference>
<name>A0AA90K981_9ACTN</name>
<feature type="chain" id="PRO_5041636437" evidence="1">
    <location>
        <begin position="30"/>
        <end position="885"/>
    </location>
</feature>
<dbReference type="InterPro" id="IPR035396">
    <property type="entry name" value="Bac_rhamnosid6H"/>
</dbReference>
<organism evidence="3">
    <name type="scientific">Streptantibioticus silvisoli</name>
    <dbReference type="NCBI Taxonomy" id="2705255"/>
    <lineage>
        <taxon>Bacteria</taxon>
        <taxon>Bacillati</taxon>
        <taxon>Actinomycetota</taxon>
        <taxon>Actinomycetes</taxon>
        <taxon>Kitasatosporales</taxon>
        <taxon>Streptomycetaceae</taxon>
        <taxon>Streptantibioticus</taxon>
    </lineage>
</organism>
<dbReference type="PANTHER" id="PTHR34987">
    <property type="entry name" value="C, PUTATIVE (AFU_ORTHOLOGUE AFUA_3G02880)-RELATED"/>
    <property type="match status" value="1"/>
</dbReference>
<keyword evidence="1" id="KW-0732">Signal</keyword>
<dbReference type="PANTHER" id="PTHR34987:SF6">
    <property type="entry name" value="ALPHA-L-RHAMNOSIDASE SIX-HAIRPIN GLYCOSIDASE DOMAIN-CONTAINING PROTEIN"/>
    <property type="match status" value="1"/>
</dbReference>
<evidence type="ECO:0000256" key="1">
    <source>
        <dbReference type="SAM" id="SignalP"/>
    </source>
</evidence>
<evidence type="ECO:0000259" key="2">
    <source>
        <dbReference type="Pfam" id="PF17389"/>
    </source>
</evidence>
<dbReference type="GO" id="GO:0005975">
    <property type="term" value="P:carbohydrate metabolic process"/>
    <property type="evidence" value="ECO:0007669"/>
    <property type="project" value="InterPro"/>
</dbReference>
<reference evidence="3" key="1">
    <citation type="submission" date="2023-05" db="EMBL/GenBank/DDBJ databases">
        <title>Streptantibioticus silvisoli sp. nov., acidotolerant actinomycetes 1 from pine litter.</title>
        <authorList>
            <person name="Swiecimska M."/>
            <person name="Golinska P."/>
            <person name="Sangal V."/>
            <person name="Wachnowicz B."/>
            <person name="Goodfellow M."/>
        </authorList>
    </citation>
    <scope>NUCLEOTIDE SEQUENCE</scope>
    <source>
        <strain evidence="3">SL13</strain>
    </source>
</reference>
<dbReference type="RefSeq" id="WP_271314340.1">
    <property type="nucleotide sequence ID" value="NZ_JABXJJ020000018.1"/>
</dbReference>
<feature type="domain" description="Alpha-L-rhamnosidase six-hairpin glycosidase" evidence="2">
    <location>
        <begin position="247"/>
        <end position="462"/>
    </location>
</feature>
<dbReference type="InterPro" id="IPR012341">
    <property type="entry name" value="6hp_glycosidase-like_sf"/>
</dbReference>
<accession>A0AA90K981</accession>
<gene>
    <name evidence="3" type="ORF">POF50_015930</name>
</gene>
<sequence>MRRVIRTMLAVCLALGAGGAATIPSMVTAAAAPAATPAASCSAASVAPTSRTLAPASVYTTTGTVSDPTGVLSKATTRLTGSGSAVTLDFGKEVGGTVTLGFAGASGAGQSLGLAFSESSQFVGDSSDSSNGGGGADGALTTTVNGAGSYTMPTDKLRGGFRYLTLFMNSSGWIDLNSVSLNFTAAPGVADPAAYPDYFCSNDSLLNQVWAAGAYTVQLDTIAPDQGRVWPAPASGWENNGDVGTGSEVLVDGAKRDRSVWPGDMGISVPTAYVSTDDLTATRNSLTTMYDNQKSTGELPYGGPEFNFYGSDTYHMWTLIGTYNYYLYSGDKSWLDGIWSKYQLGIDFITAKIDGGGLLDVTGDADWARGDQGGENIEANALLYESLTNGALLAQAEGNSTLASSWTSRAAALKTQINSSLWDASAGAYKDNPSSTLHPQDGNSLAVWYGVASAAQAQSIVTDLRGNWNAVGAQTPEFSDNVSPFAGSMEVYAHFAAGDDTNALNLIRTEWGYMLNSPLGTRSTFWEGYSNTGTLTAYPSAYTSLAHGWSTGPTGALTTDVLGISPTGPSGSTYQVVPHPGDLTHVEGTLTVAAGKTLHVSYDHSTAGDFSMQVDSSGNTGSTGVIAVPTYGQNHVVTINGATAWNGSSFTGATGITSADKDGNYIYFRGVKPGAYTVGYPATGTVPPITYQALPGTWSPCAVENGSCAVSGASVLAFGAGGRFNYLSASGATPCDVSAFGDPDNGVAKSCYAQTAAPAAGSWTPCAAENATCSYSGVMTVAYGGNGSYTYATLGGGGTPCTNAVFGDPAPNSAKQCYLVGAPPTFSTWTACSTENGTCSFTGAHEVAYGADGHYSYASVSGGTACSDAVFGDPDSGTVKACYVQ</sequence>
<protein>
    <submittedName>
        <fullName evidence="3">Trehalase family glycosidase</fullName>
    </submittedName>
</protein>
<comment type="caution">
    <text evidence="3">The sequence shown here is derived from an EMBL/GenBank/DDBJ whole genome shotgun (WGS) entry which is preliminary data.</text>
</comment>
<evidence type="ECO:0000313" key="3">
    <source>
        <dbReference type="EMBL" id="MDI5970813.1"/>
    </source>
</evidence>
<dbReference type="Gene3D" id="2.60.420.10">
    <property type="entry name" value="Maltose phosphorylase, domain 3"/>
    <property type="match status" value="1"/>
</dbReference>
<dbReference type="InterPro" id="IPR008928">
    <property type="entry name" value="6-hairpin_glycosidase_sf"/>
</dbReference>
<keyword evidence="3" id="KW-0378">Hydrolase</keyword>
<keyword evidence="3" id="KW-0326">Glycosidase</keyword>